<dbReference type="NCBIfam" id="TIGR02535">
    <property type="entry name" value="hyp_Hser_kinase"/>
    <property type="match status" value="1"/>
</dbReference>
<evidence type="ECO:0000256" key="3">
    <source>
        <dbReference type="ARBA" id="ARBA00004921"/>
    </source>
</evidence>
<dbReference type="Pfam" id="PF01676">
    <property type="entry name" value="Metalloenzyme"/>
    <property type="match status" value="1"/>
</dbReference>
<comment type="function">
    <text evidence="2">Catalyzes the interconversion of 2-phosphoglycerate and 3-phosphoglycerate.</text>
</comment>
<dbReference type="RefSeq" id="WP_092219298.1">
    <property type="nucleotide sequence ID" value="NZ_FNJI01000002.1"/>
</dbReference>
<keyword evidence="9" id="KW-1185">Reference proteome</keyword>
<comment type="similarity">
    <text evidence="4">Belongs to the BPG-independent phosphoglycerate mutase family. A-PGAM subfamily.</text>
</comment>
<keyword evidence="5" id="KW-0324">Glycolysis</keyword>
<dbReference type="PIRSF" id="PIRSF006392">
    <property type="entry name" value="IPGAM_arch"/>
    <property type="match status" value="1"/>
</dbReference>
<dbReference type="Pfam" id="PF10143">
    <property type="entry name" value="PhosphMutase"/>
    <property type="match status" value="1"/>
</dbReference>
<dbReference type="PANTHER" id="PTHR31209:SF4">
    <property type="entry name" value="2,3-BISPHOSPHOGLYCERATE-INDEPENDENT PHOSPHOGLYCERATE MUTASE"/>
    <property type="match status" value="1"/>
</dbReference>
<dbReference type="NCBIfam" id="TIGR00306">
    <property type="entry name" value="apgM"/>
    <property type="match status" value="1"/>
</dbReference>
<keyword evidence="6" id="KW-0413">Isomerase</keyword>
<evidence type="ECO:0000256" key="2">
    <source>
        <dbReference type="ARBA" id="ARBA00002315"/>
    </source>
</evidence>
<evidence type="ECO:0000259" key="7">
    <source>
        <dbReference type="Pfam" id="PF01676"/>
    </source>
</evidence>
<evidence type="ECO:0000256" key="4">
    <source>
        <dbReference type="ARBA" id="ARBA00005524"/>
    </source>
</evidence>
<dbReference type="Gene3D" id="3.30.70.2130">
    <property type="entry name" value="Metalloenzyme domain"/>
    <property type="match status" value="1"/>
</dbReference>
<evidence type="ECO:0000256" key="5">
    <source>
        <dbReference type="ARBA" id="ARBA00023152"/>
    </source>
</evidence>
<organism evidence="8 9">
    <name type="scientific">Desulforhopalus singaporensis</name>
    <dbReference type="NCBI Taxonomy" id="91360"/>
    <lineage>
        <taxon>Bacteria</taxon>
        <taxon>Pseudomonadati</taxon>
        <taxon>Thermodesulfobacteriota</taxon>
        <taxon>Desulfobulbia</taxon>
        <taxon>Desulfobulbales</taxon>
        <taxon>Desulfocapsaceae</taxon>
        <taxon>Desulforhopalus</taxon>
    </lineage>
</organism>
<proteinExistence type="inferred from homology"/>
<evidence type="ECO:0000256" key="6">
    <source>
        <dbReference type="ARBA" id="ARBA00023235"/>
    </source>
</evidence>
<dbReference type="SUPFAM" id="SSF53649">
    <property type="entry name" value="Alkaline phosphatase-like"/>
    <property type="match status" value="1"/>
</dbReference>
<dbReference type="GO" id="GO:0004619">
    <property type="term" value="F:phosphoglycerate mutase activity"/>
    <property type="evidence" value="ECO:0007669"/>
    <property type="project" value="UniProtKB-EC"/>
</dbReference>
<comment type="pathway">
    <text evidence="3">Carbohydrate degradation.</text>
</comment>
<dbReference type="Proteomes" id="UP000199073">
    <property type="component" value="Unassembled WGS sequence"/>
</dbReference>
<sequence>MKYLILVGDGMGDYPIEEIGGLTPLAKAHIPTIDRLCERGELFLNRTIPEGYPPGSDVANMSLMGYDPAAYYTGRAPLEAAAMGIRLAPDEIAFRCNMVTLDKQTEDRVVMTDFSAGHITSEESRQLIEDLENHCSSEAFHFKAGVSYRNLVVYKGQHPGFAPVPPHDFIERDVTSHYQAYFNDPEWRKVLTGAQELLAAHPVNLKRIDEGKNPANFIWLWGEGKMASAPTLGQRFGITGSMISAVDLLKGLGVLAGITALNIPGATGYIDTNYDGKAQGAIDALKNEDFVFVHLEGPDEAGHKGSLVDKIQAIEDFDGRIVRPIIDFLHESKEDFRVVVTMDHFTPLALRTHASDPVPTILYDSRENIAGSGKTFSEENCRQLQDLSGEEIMQGHTLIEKLLQQRQ</sequence>
<comment type="catalytic activity">
    <reaction evidence="1">
        <text>(2R)-2-phosphoglycerate = (2R)-3-phosphoglycerate</text>
        <dbReference type="Rhea" id="RHEA:15901"/>
        <dbReference type="ChEBI" id="CHEBI:58272"/>
        <dbReference type="ChEBI" id="CHEBI:58289"/>
        <dbReference type="EC" id="5.4.2.12"/>
    </reaction>
</comment>
<dbReference type="InterPro" id="IPR023665">
    <property type="entry name" value="ApgAM_prokaryotes"/>
</dbReference>
<dbReference type="EMBL" id="FNJI01000002">
    <property type="protein sequence ID" value="SDO50751.1"/>
    <property type="molecule type" value="Genomic_DNA"/>
</dbReference>
<dbReference type="GO" id="GO:0046872">
    <property type="term" value="F:metal ion binding"/>
    <property type="evidence" value="ECO:0007669"/>
    <property type="project" value="InterPro"/>
</dbReference>
<dbReference type="NCBIfam" id="NF003242">
    <property type="entry name" value="PRK04200.1"/>
    <property type="match status" value="1"/>
</dbReference>
<dbReference type="CDD" id="cd16011">
    <property type="entry name" value="iPGM_like"/>
    <property type="match status" value="1"/>
</dbReference>
<dbReference type="InterPro" id="IPR006124">
    <property type="entry name" value="Metalloenzyme"/>
</dbReference>
<protein>
    <submittedName>
        <fullName evidence="8">Phosphoglycerate mutase</fullName>
    </submittedName>
</protein>
<dbReference type="InterPro" id="IPR004456">
    <property type="entry name" value="Pglycerate_mutase_ApgM"/>
</dbReference>
<reference evidence="8 9" key="1">
    <citation type="submission" date="2016-10" db="EMBL/GenBank/DDBJ databases">
        <authorList>
            <person name="de Groot N.N."/>
        </authorList>
    </citation>
    <scope>NUCLEOTIDE SEQUENCE [LARGE SCALE GENOMIC DNA]</scope>
    <source>
        <strain evidence="8 9">DSM 12130</strain>
    </source>
</reference>
<evidence type="ECO:0000256" key="1">
    <source>
        <dbReference type="ARBA" id="ARBA00000370"/>
    </source>
</evidence>
<dbReference type="STRING" id="91360.SAMN05660330_00434"/>
<dbReference type="AlphaFoldDB" id="A0A1H0K511"/>
<dbReference type="GO" id="GO:0006096">
    <property type="term" value="P:glycolytic process"/>
    <property type="evidence" value="ECO:0007669"/>
    <property type="project" value="UniProtKB-KW"/>
</dbReference>
<feature type="domain" description="Metalloenzyme" evidence="7">
    <location>
        <begin position="1"/>
        <end position="390"/>
    </location>
</feature>
<evidence type="ECO:0000313" key="8">
    <source>
        <dbReference type="EMBL" id="SDO50751.1"/>
    </source>
</evidence>
<dbReference type="InterPro" id="IPR042253">
    <property type="entry name" value="Pglycerate_mutase_ApgM_sf"/>
</dbReference>
<evidence type="ECO:0000313" key="9">
    <source>
        <dbReference type="Proteomes" id="UP000199073"/>
    </source>
</evidence>
<dbReference type="Gene3D" id="3.40.720.10">
    <property type="entry name" value="Alkaline Phosphatase, subunit A"/>
    <property type="match status" value="1"/>
</dbReference>
<gene>
    <name evidence="8" type="ORF">SAMN05660330_00434</name>
</gene>
<dbReference type="PANTHER" id="PTHR31209">
    <property type="entry name" value="COFACTOR-INDEPENDENT PHOSPHOGLYCERATE MUTASE"/>
    <property type="match status" value="1"/>
</dbReference>
<name>A0A1H0K511_9BACT</name>
<dbReference type="InterPro" id="IPR017850">
    <property type="entry name" value="Alkaline_phosphatase_core_sf"/>
</dbReference>
<dbReference type="OrthoDB" id="9804453at2"/>
<accession>A0A1H0K511</accession>